<evidence type="ECO:0000259" key="8">
    <source>
        <dbReference type="Pfam" id="PF00884"/>
    </source>
</evidence>
<dbReference type="PANTHER" id="PTHR10342:SF274">
    <property type="entry name" value="ARYLSULFATASE B"/>
    <property type="match status" value="1"/>
</dbReference>
<gene>
    <name evidence="9" type="ORF">C7M84_021924</name>
</gene>
<feature type="region of interest" description="Disordered" evidence="7">
    <location>
        <begin position="365"/>
        <end position="394"/>
    </location>
</feature>
<keyword evidence="4" id="KW-0378">Hydrolase</keyword>
<dbReference type="SUPFAM" id="SSF53649">
    <property type="entry name" value="Alkaline phosphatase-like"/>
    <property type="match status" value="1"/>
</dbReference>
<evidence type="ECO:0000256" key="2">
    <source>
        <dbReference type="ARBA" id="ARBA00008779"/>
    </source>
</evidence>
<feature type="compositionally biased region" description="Acidic residues" evidence="7">
    <location>
        <begin position="378"/>
        <end position="391"/>
    </location>
</feature>
<dbReference type="Gene3D" id="3.30.1120.10">
    <property type="match status" value="1"/>
</dbReference>
<dbReference type="CDD" id="cd16029">
    <property type="entry name" value="4-S"/>
    <property type="match status" value="1"/>
</dbReference>
<feature type="domain" description="Sulfatase N-terminal" evidence="8">
    <location>
        <begin position="13"/>
        <end position="360"/>
    </location>
</feature>
<dbReference type="OrthoDB" id="103349at2759"/>
<dbReference type="PROSITE" id="PS00523">
    <property type="entry name" value="SULFATASE_1"/>
    <property type="match status" value="1"/>
</dbReference>
<protein>
    <submittedName>
        <fullName evidence="9">Putative arylsulfatase B-like</fullName>
    </submittedName>
</protein>
<keyword evidence="5" id="KW-0106">Calcium</keyword>
<dbReference type="InterPro" id="IPR047115">
    <property type="entry name" value="ARSB"/>
</dbReference>
<dbReference type="InterPro" id="IPR024607">
    <property type="entry name" value="Sulfatase_CS"/>
</dbReference>
<dbReference type="STRING" id="6689.A0A423U853"/>
<dbReference type="EMBL" id="QCYY01000480">
    <property type="protein sequence ID" value="ROT84882.1"/>
    <property type="molecule type" value="Genomic_DNA"/>
</dbReference>
<proteinExistence type="inferred from homology"/>
<comment type="similarity">
    <text evidence="2">Belongs to the sulfatase family.</text>
</comment>
<evidence type="ECO:0000256" key="4">
    <source>
        <dbReference type="ARBA" id="ARBA00022801"/>
    </source>
</evidence>
<keyword evidence="10" id="KW-1185">Reference proteome</keyword>
<dbReference type="PROSITE" id="PS00149">
    <property type="entry name" value="SULFATASE_2"/>
    <property type="match status" value="1"/>
</dbReference>
<dbReference type="InterPro" id="IPR000917">
    <property type="entry name" value="Sulfatase_N"/>
</dbReference>
<accession>A0A423U853</accession>
<keyword evidence="6" id="KW-0325">Glycoprotein</keyword>
<dbReference type="PANTHER" id="PTHR10342">
    <property type="entry name" value="ARYLSULFATASE"/>
    <property type="match status" value="1"/>
</dbReference>
<name>A0A423U853_PENVA</name>
<sequence>YNDVPWHNPDIRAPEMLRLARKGIVLENHYVLPLCTPSRAALLTGLYPFRYGRWGSHTPLSPTGLNTSMTLLPQRLRNLGYRTHLVGKWHLGYCNKAYTPTERGFDSFYGFYLGSQDYYTQYRQLGPKKGSPFWSDKNEVLFDHDFGQSPLDTEDELKDLEGAKDDRNDQDDRGHSWLNELTSNDGGYDFRFNDTPLRNVSGIYSNNLYAARARDIIREHAARGGRNNPLFLMLSLQSVHGPVDVPLDYRRQHRNIKNLARRTFHGMLSALDDLIGHVVNELKKSDLYHNSIIVFSTDNGGNIRSGGNNFPLRGNKGGVFEGGTRGVAFIHSPLLPKTGFKYEGLMHIVDWQSTLLHAVGATKSPFRKRRGGGHVTTPEDDDPETWEDDDQPQGWEGDGLNLWEAITTNSESPRTSFVYNVRKGPLRGAIRRKHWKLVVGGGGRFDGWVPPQTWPAGGKFGFLPTHCCSSWYTNMPANHVVLYNIRDDPLETTDVSHLYPEVTATLKSRLRRYAAQSVHPHTPRDDPNGHPRFHGGFFSSGWCEAVV</sequence>
<dbReference type="GO" id="GO:0046872">
    <property type="term" value="F:metal ion binding"/>
    <property type="evidence" value="ECO:0007669"/>
    <property type="project" value="UniProtKB-KW"/>
</dbReference>
<keyword evidence="3" id="KW-0479">Metal-binding</keyword>
<evidence type="ECO:0000313" key="9">
    <source>
        <dbReference type="EMBL" id="ROT84882.1"/>
    </source>
</evidence>
<dbReference type="GO" id="GO:0008484">
    <property type="term" value="F:sulfuric ester hydrolase activity"/>
    <property type="evidence" value="ECO:0007669"/>
    <property type="project" value="InterPro"/>
</dbReference>
<evidence type="ECO:0000313" key="10">
    <source>
        <dbReference type="Proteomes" id="UP000283509"/>
    </source>
</evidence>
<reference evidence="9 10" key="2">
    <citation type="submission" date="2019-01" db="EMBL/GenBank/DDBJ databases">
        <title>The decoding of complex shrimp genome reveals the adaptation for benthos swimmer, frequently molting mechanism and breeding impact on genome.</title>
        <authorList>
            <person name="Sun Y."/>
            <person name="Gao Y."/>
            <person name="Yu Y."/>
        </authorList>
    </citation>
    <scope>NUCLEOTIDE SEQUENCE [LARGE SCALE GENOMIC DNA]</scope>
    <source>
        <tissue evidence="9">Muscle</tissue>
    </source>
</reference>
<evidence type="ECO:0000256" key="5">
    <source>
        <dbReference type="ARBA" id="ARBA00022837"/>
    </source>
</evidence>
<evidence type="ECO:0000256" key="6">
    <source>
        <dbReference type="ARBA" id="ARBA00023180"/>
    </source>
</evidence>
<reference evidence="9 10" key="1">
    <citation type="submission" date="2018-04" db="EMBL/GenBank/DDBJ databases">
        <authorList>
            <person name="Zhang X."/>
            <person name="Yuan J."/>
            <person name="Li F."/>
            <person name="Xiang J."/>
        </authorList>
    </citation>
    <scope>NUCLEOTIDE SEQUENCE [LARGE SCALE GENOMIC DNA]</scope>
    <source>
        <tissue evidence="9">Muscle</tissue>
    </source>
</reference>
<evidence type="ECO:0000256" key="1">
    <source>
        <dbReference type="ARBA" id="ARBA00001913"/>
    </source>
</evidence>
<evidence type="ECO:0000256" key="7">
    <source>
        <dbReference type="SAM" id="MobiDB-lite"/>
    </source>
</evidence>
<organism evidence="9 10">
    <name type="scientific">Penaeus vannamei</name>
    <name type="common">Whiteleg shrimp</name>
    <name type="synonym">Litopenaeus vannamei</name>
    <dbReference type="NCBI Taxonomy" id="6689"/>
    <lineage>
        <taxon>Eukaryota</taxon>
        <taxon>Metazoa</taxon>
        <taxon>Ecdysozoa</taxon>
        <taxon>Arthropoda</taxon>
        <taxon>Crustacea</taxon>
        <taxon>Multicrustacea</taxon>
        <taxon>Malacostraca</taxon>
        <taxon>Eumalacostraca</taxon>
        <taxon>Eucarida</taxon>
        <taxon>Decapoda</taxon>
        <taxon>Dendrobranchiata</taxon>
        <taxon>Penaeoidea</taxon>
        <taxon>Penaeidae</taxon>
        <taxon>Penaeus</taxon>
    </lineage>
</organism>
<evidence type="ECO:0000256" key="3">
    <source>
        <dbReference type="ARBA" id="ARBA00022723"/>
    </source>
</evidence>
<dbReference type="Gene3D" id="3.40.720.10">
    <property type="entry name" value="Alkaline Phosphatase, subunit A"/>
    <property type="match status" value="2"/>
</dbReference>
<dbReference type="AlphaFoldDB" id="A0A423U853"/>
<dbReference type="Pfam" id="PF00884">
    <property type="entry name" value="Sulfatase"/>
    <property type="match status" value="1"/>
</dbReference>
<dbReference type="Proteomes" id="UP000283509">
    <property type="component" value="Unassembled WGS sequence"/>
</dbReference>
<comment type="cofactor">
    <cofactor evidence="1">
        <name>Ca(2+)</name>
        <dbReference type="ChEBI" id="CHEBI:29108"/>
    </cofactor>
</comment>
<dbReference type="InterPro" id="IPR017850">
    <property type="entry name" value="Alkaline_phosphatase_core_sf"/>
</dbReference>
<comment type="caution">
    <text evidence="9">The sequence shown here is derived from an EMBL/GenBank/DDBJ whole genome shotgun (WGS) entry which is preliminary data.</text>
</comment>
<feature type="non-terminal residue" evidence="9">
    <location>
        <position position="1"/>
    </location>
</feature>